<dbReference type="InParanoid" id="A0A163K935"/>
<feature type="domain" description="Integral membrane bound transporter" evidence="8">
    <location>
        <begin position="723"/>
        <end position="848"/>
    </location>
</feature>
<sequence>MDSQDQEHKVVLSPQSLYPHYGSVGSCVSSYFDYNIVDVIMDDGSRQKRTVSLSTLPRLPSTLSTATSGGAQHSPPTTMGKQHDSFPGSDDSDGEVVNSNSKSTWIGGFTWCLTTEQQRVLKCSLAYIIGCLFTFVPVLHQWMIGGYDDQDGGRMPVASHMAATVTVFFLPSKTVGGMVEAAGVGWVMTLGALLVCLASLWTTDWLLGQLGQPYLSYGVTLVGWLLTSVLLLAFLKAHYSNRPSVTTASSLAFIILFPILVREHTSDESQYSRQRIQDTFAIVAIGSTISVIICFFIWPQTATKKFNINMNKSLLSLRVLLKLLTKTFLLDADLPDFKANKSLAQAIKAHDASFTTLQSSLQEARLEWWWWSKPCEKIDGDDAYDSMVKSIQRLALHIGGLRKSCGLQFDRTHSTQKESDENVTYHIRGDDQRRKFERTLKQEHSTRAGGNSRPYTYSSTSRSADPTDNDGLVSFIRTVGPSMKSLAFTCKQTIIHLQQQFVPDSNTTSPFPSFATLRHNLELALGVFEQQQQKALTRLYRRYVKNTYNSKGKSADGDNSFSHATTTASPKEWPWMLDPSPSTMQSHLLSQVPVDDLFLVYFFVYCLIAFAKELIVLVTYMEHLSDPSQNVTLMSSFVMNVKSMLIALRCQATSISPYPSSPQHNNLGTLHNPTPQDRIHAFRMGLWGFLSWFRTYQVRYAIKAGSAAVALASLAFIPSTQAYFKTYRMEWTLITVMAAMTPTVGGTNFVAILRIGATIFGAMTGALAYHLLSDYHVVGLILLTWLISLPSFWMILHQPKYGKFGQFFLLAYNLVVLFRYNHPDTDIFDLAYQRCVAVCLGVTVGLVVSTYMWPYEARKEVRYGLSDLLLKLSWQYYQLNGTTAMEGPTNEKDDTTALLDLQHHLYHLSDLLKHTPNEPRLKGRFPFETYHTMLDSCQSILNNLVMMQRVLLTDGRLGDDLVGNVVLYFYVLASALQLKTPLPPYLPPADMARKQLISRLSTTGTTIGYLHDASFSSYMTYYAYVVLMETLLYDMDQLADHMKALYGSMIPSWQP</sequence>
<dbReference type="Proteomes" id="UP000078561">
    <property type="component" value="Unassembled WGS sequence"/>
</dbReference>
<dbReference type="InterPro" id="IPR052430">
    <property type="entry name" value="IVT-Associated"/>
</dbReference>
<organism evidence="9">
    <name type="scientific">Absidia glauca</name>
    <name type="common">Pin mould</name>
    <dbReference type="NCBI Taxonomy" id="4829"/>
    <lineage>
        <taxon>Eukaryota</taxon>
        <taxon>Fungi</taxon>
        <taxon>Fungi incertae sedis</taxon>
        <taxon>Mucoromycota</taxon>
        <taxon>Mucoromycotina</taxon>
        <taxon>Mucoromycetes</taxon>
        <taxon>Mucorales</taxon>
        <taxon>Cunninghamellaceae</taxon>
        <taxon>Absidia</taxon>
    </lineage>
</organism>
<reference evidence="9" key="1">
    <citation type="submission" date="2016-04" db="EMBL/GenBank/DDBJ databases">
        <authorList>
            <person name="Evans L.H."/>
            <person name="Alamgir A."/>
            <person name="Owens N."/>
            <person name="Weber N.D."/>
            <person name="Virtaneva K."/>
            <person name="Barbian K."/>
            <person name="Babar A."/>
            <person name="Rosenke K."/>
        </authorList>
    </citation>
    <scope>NUCLEOTIDE SEQUENCE [LARGE SCALE GENOMIC DNA]</scope>
    <source>
        <strain evidence="9">CBS 101.48</strain>
    </source>
</reference>
<keyword evidence="4 6" id="KW-0472">Membrane</keyword>
<protein>
    <submittedName>
        <fullName evidence="9">Uncharacterized protein</fullName>
    </submittedName>
</protein>
<comment type="subcellular location">
    <subcellularLocation>
        <location evidence="1">Membrane</location>
        <topology evidence="1">Multi-pass membrane protein</topology>
    </subcellularLocation>
</comment>
<dbReference type="PANTHER" id="PTHR47804">
    <property type="entry name" value="60S RIBOSOMAL PROTEIN L19"/>
    <property type="match status" value="1"/>
</dbReference>
<evidence type="ECO:0000259" key="7">
    <source>
        <dbReference type="Pfam" id="PF10334"/>
    </source>
</evidence>
<feature type="transmembrane region" description="Helical" evidence="6">
    <location>
        <begin position="214"/>
        <end position="235"/>
    </location>
</feature>
<feature type="transmembrane region" description="Helical" evidence="6">
    <location>
        <begin position="155"/>
        <end position="171"/>
    </location>
</feature>
<evidence type="ECO:0000256" key="1">
    <source>
        <dbReference type="ARBA" id="ARBA00004141"/>
    </source>
</evidence>
<feature type="transmembrane region" description="Helical" evidence="6">
    <location>
        <begin position="803"/>
        <end position="819"/>
    </location>
</feature>
<dbReference type="AlphaFoldDB" id="A0A163K935"/>
<feature type="transmembrane region" description="Helical" evidence="6">
    <location>
        <begin position="775"/>
        <end position="796"/>
    </location>
</feature>
<dbReference type="OrthoDB" id="68611at2759"/>
<evidence type="ECO:0000313" key="10">
    <source>
        <dbReference type="Proteomes" id="UP000078561"/>
    </source>
</evidence>
<feature type="transmembrane region" description="Helical" evidence="6">
    <location>
        <begin position="183"/>
        <end position="202"/>
    </location>
</feature>
<evidence type="ECO:0000256" key="5">
    <source>
        <dbReference type="SAM" id="MobiDB-lite"/>
    </source>
</evidence>
<feature type="compositionally biased region" description="Polar residues" evidence="5">
    <location>
        <begin position="69"/>
        <end position="80"/>
    </location>
</feature>
<keyword evidence="3 6" id="KW-1133">Transmembrane helix</keyword>
<feature type="transmembrane region" description="Helical" evidence="6">
    <location>
        <begin position="700"/>
        <end position="719"/>
    </location>
</feature>
<keyword evidence="10" id="KW-1185">Reference proteome</keyword>
<evidence type="ECO:0000256" key="3">
    <source>
        <dbReference type="ARBA" id="ARBA00022989"/>
    </source>
</evidence>
<dbReference type="PRINTS" id="PR02047">
    <property type="entry name" value="BREFELDNASP4"/>
</dbReference>
<dbReference type="PANTHER" id="PTHR47804:SF1">
    <property type="entry name" value="DUF2421 DOMAIN-CONTAINING PROTEIN"/>
    <property type="match status" value="1"/>
</dbReference>
<feature type="transmembrane region" description="Helical" evidence="6">
    <location>
        <begin position="598"/>
        <end position="621"/>
    </location>
</feature>
<feature type="domain" description="DUF2421" evidence="7">
    <location>
        <begin position="854"/>
        <end position="992"/>
    </location>
</feature>
<dbReference type="GO" id="GO:0016020">
    <property type="term" value="C:membrane"/>
    <property type="evidence" value="ECO:0007669"/>
    <property type="project" value="UniProtKB-SubCell"/>
</dbReference>
<dbReference type="STRING" id="4829.A0A163K935"/>
<dbReference type="InterPro" id="IPR018820">
    <property type="entry name" value="BRE4-related_DUF2421"/>
</dbReference>
<feature type="region of interest" description="Disordered" evidence="5">
    <location>
        <begin position="60"/>
        <end position="98"/>
    </location>
</feature>
<accession>A0A163K935</accession>
<name>A0A163K935_ABSGL</name>
<feature type="transmembrane region" description="Helical" evidence="6">
    <location>
        <begin position="125"/>
        <end position="143"/>
    </location>
</feature>
<dbReference type="Pfam" id="PF13515">
    <property type="entry name" value="FUSC_2"/>
    <property type="match status" value="1"/>
</dbReference>
<proteinExistence type="predicted"/>
<dbReference type="EMBL" id="LT554468">
    <property type="protein sequence ID" value="SAM05313.1"/>
    <property type="molecule type" value="Genomic_DNA"/>
</dbReference>
<evidence type="ECO:0000256" key="4">
    <source>
        <dbReference type="ARBA" id="ARBA00023136"/>
    </source>
</evidence>
<dbReference type="Pfam" id="PF10334">
    <property type="entry name" value="BRE4"/>
    <property type="match status" value="1"/>
</dbReference>
<gene>
    <name evidence="9" type="primary">ABSGL_11188.1 scaffold 12295</name>
</gene>
<feature type="compositionally biased region" description="Low complexity" evidence="5">
    <location>
        <begin position="452"/>
        <end position="463"/>
    </location>
</feature>
<feature type="transmembrane region" description="Helical" evidence="6">
    <location>
        <begin position="280"/>
        <end position="298"/>
    </location>
</feature>
<dbReference type="OMA" id="INEHFRH"/>
<feature type="transmembrane region" description="Helical" evidence="6">
    <location>
        <begin position="831"/>
        <end position="853"/>
    </location>
</feature>
<keyword evidence="2 6" id="KW-0812">Transmembrane</keyword>
<dbReference type="InterPro" id="IPR049453">
    <property type="entry name" value="Memb_transporter_dom"/>
</dbReference>
<dbReference type="InterPro" id="IPR023244">
    <property type="entry name" value="Brefeldin_A-sensitivity_4"/>
</dbReference>
<evidence type="ECO:0000256" key="2">
    <source>
        <dbReference type="ARBA" id="ARBA00022692"/>
    </source>
</evidence>
<evidence type="ECO:0000259" key="8">
    <source>
        <dbReference type="Pfam" id="PF13515"/>
    </source>
</evidence>
<feature type="region of interest" description="Disordered" evidence="5">
    <location>
        <begin position="440"/>
        <end position="468"/>
    </location>
</feature>
<evidence type="ECO:0000256" key="6">
    <source>
        <dbReference type="SAM" id="Phobius"/>
    </source>
</evidence>
<evidence type="ECO:0000313" key="9">
    <source>
        <dbReference type="EMBL" id="SAM05313.1"/>
    </source>
</evidence>